<dbReference type="GO" id="GO:0005737">
    <property type="term" value="C:cytoplasm"/>
    <property type="evidence" value="ECO:0007669"/>
    <property type="project" value="TreeGrafter"/>
</dbReference>
<dbReference type="GO" id="GO:0016831">
    <property type="term" value="F:carboxy-lyase activity"/>
    <property type="evidence" value="ECO:0007669"/>
    <property type="project" value="TreeGrafter"/>
</dbReference>
<keyword evidence="3 5" id="KW-0663">Pyridoxal phosphate</keyword>
<dbReference type="InterPro" id="IPR002129">
    <property type="entry name" value="PyrdxlP-dep_de-COase"/>
</dbReference>
<protein>
    <submittedName>
        <fullName evidence="7">Pyridoxal-dependent decarboxylase</fullName>
    </submittedName>
</protein>
<dbReference type="InterPro" id="IPR015421">
    <property type="entry name" value="PyrdxlP-dep_Trfase_major"/>
</dbReference>
<evidence type="ECO:0000313" key="8">
    <source>
        <dbReference type="Proteomes" id="UP000250266"/>
    </source>
</evidence>
<dbReference type="EMBL" id="KV745231">
    <property type="protein sequence ID" value="OCK76224.1"/>
    <property type="molecule type" value="Genomic_DNA"/>
</dbReference>
<feature type="modified residue" description="N6-(pyridoxal phosphate)lysine" evidence="5">
    <location>
        <position position="315"/>
    </location>
</feature>
<evidence type="ECO:0000256" key="1">
    <source>
        <dbReference type="ARBA" id="ARBA00001933"/>
    </source>
</evidence>
<evidence type="ECO:0000256" key="3">
    <source>
        <dbReference type="ARBA" id="ARBA00022898"/>
    </source>
</evidence>
<dbReference type="InterPro" id="IPR010977">
    <property type="entry name" value="Aromatic_deC"/>
</dbReference>
<dbReference type="AlphaFoldDB" id="A0A8E2E2R7"/>
<dbReference type="InterPro" id="IPR015424">
    <property type="entry name" value="PyrdxlP-dep_Trfase"/>
</dbReference>
<evidence type="ECO:0000256" key="6">
    <source>
        <dbReference type="RuleBase" id="RU000382"/>
    </source>
</evidence>
<dbReference type="OrthoDB" id="2161780at2759"/>
<reference evidence="7 8" key="1">
    <citation type="journal article" date="2016" name="Nat. Commun.">
        <title>Ectomycorrhizal ecology is imprinted in the genome of the dominant symbiotic fungus Cenococcum geophilum.</title>
        <authorList>
            <consortium name="DOE Joint Genome Institute"/>
            <person name="Peter M."/>
            <person name="Kohler A."/>
            <person name="Ohm R.A."/>
            <person name="Kuo A."/>
            <person name="Krutzmann J."/>
            <person name="Morin E."/>
            <person name="Arend M."/>
            <person name="Barry K.W."/>
            <person name="Binder M."/>
            <person name="Choi C."/>
            <person name="Clum A."/>
            <person name="Copeland A."/>
            <person name="Grisel N."/>
            <person name="Haridas S."/>
            <person name="Kipfer T."/>
            <person name="LaButti K."/>
            <person name="Lindquist E."/>
            <person name="Lipzen A."/>
            <person name="Maire R."/>
            <person name="Meier B."/>
            <person name="Mihaltcheva S."/>
            <person name="Molinier V."/>
            <person name="Murat C."/>
            <person name="Poggeler S."/>
            <person name="Quandt C.A."/>
            <person name="Sperisen C."/>
            <person name="Tritt A."/>
            <person name="Tisserant E."/>
            <person name="Crous P.W."/>
            <person name="Henrissat B."/>
            <person name="Nehls U."/>
            <person name="Egli S."/>
            <person name="Spatafora J.W."/>
            <person name="Grigoriev I.V."/>
            <person name="Martin F.M."/>
        </authorList>
    </citation>
    <scope>NUCLEOTIDE SEQUENCE [LARGE SCALE GENOMIC DNA]</scope>
    <source>
        <strain evidence="7 8">CBS 459.81</strain>
    </source>
</reference>
<comment type="cofactor">
    <cofactor evidence="1 5 6">
        <name>pyridoxal 5'-phosphate</name>
        <dbReference type="ChEBI" id="CHEBI:597326"/>
    </cofactor>
</comment>
<evidence type="ECO:0000313" key="7">
    <source>
        <dbReference type="EMBL" id="OCK76224.1"/>
    </source>
</evidence>
<keyword evidence="8" id="KW-1185">Reference proteome</keyword>
<evidence type="ECO:0000256" key="5">
    <source>
        <dbReference type="PIRSR" id="PIRSR602129-50"/>
    </source>
</evidence>
<sequence>MFDDQDAIAKLSTAIAQLHTGPIPDTVLPSQKYLTQARESLIQHLPDAGLGVQKVIQHLREDIAPGFNASSRSPNYYGFVTGGSTPAASLADNLTTAYDQNVQIHLPKETIATELEDRALSLLCELLMLDPAQWQHRTFTTGATASNVVGLACGREYVISIRNTSSVSVGEVGIYEALHRAGLDKIQLLTTVPHSSLGKAAALIGLGRASVKTVGLREQPYKFDMELLEKLLQQPGVASIVAISAAEVNTGLFATSGLAEMQKIRKLCDIYGAWIHVDGAFGILGRVLAGKTYEIITQGCEGMELADSITGDGHKLLNVPYDCGFFVSRHRDIAQSVFWNPNAAYLNATAGSDAIPSPLNIGIENSRRLRALPVYATLTAYGRTGYREMLERQIVLARMIADFILDSPSYELLPQSSGSKEESLASIYIIVLFRAKDEEVNAELVQRINATGKVYVSGTSWDGRPACRFAVSNWQVDATRDFPVVRHCLEYVAISKKE</sequence>
<dbReference type="InterPro" id="IPR015422">
    <property type="entry name" value="PyrdxlP-dep_Trfase_small"/>
</dbReference>
<name>A0A8E2E2R7_9PEZI</name>
<accession>A0A8E2E2R7</accession>
<dbReference type="PANTHER" id="PTHR11999:SF165">
    <property type="entry name" value="DECARBOXYLASE, PUTATIVE (AFU_ORTHOLOGUE AFUA_2G04980)-RELATED"/>
    <property type="match status" value="1"/>
</dbReference>
<dbReference type="Pfam" id="PF00282">
    <property type="entry name" value="Pyridoxal_deC"/>
    <property type="match status" value="1"/>
</dbReference>
<dbReference type="Gene3D" id="3.90.1150.10">
    <property type="entry name" value="Aspartate Aminotransferase, domain 1"/>
    <property type="match status" value="1"/>
</dbReference>
<dbReference type="GO" id="GO:0030170">
    <property type="term" value="F:pyridoxal phosphate binding"/>
    <property type="evidence" value="ECO:0007669"/>
    <property type="project" value="InterPro"/>
</dbReference>
<dbReference type="SUPFAM" id="SSF53383">
    <property type="entry name" value="PLP-dependent transferases"/>
    <property type="match status" value="1"/>
</dbReference>
<organism evidence="7 8">
    <name type="scientific">Lepidopterella palustris CBS 459.81</name>
    <dbReference type="NCBI Taxonomy" id="1314670"/>
    <lineage>
        <taxon>Eukaryota</taxon>
        <taxon>Fungi</taxon>
        <taxon>Dikarya</taxon>
        <taxon>Ascomycota</taxon>
        <taxon>Pezizomycotina</taxon>
        <taxon>Dothideomycetes</taxon>
        <taxon>Pleosporomycetidae</taxon>
        <taxon>Mytilinidiales</taxon>
        <taxon>Argynnaceae</taxon>
        <taxon>Lepidopterella</taxon>
    </lineage>
</organism>
<evidence type="ECO:0000256" key="2">
    <source>
        <dbReference type="ARBA" id="ARBA00009533"/>
    </source>
</evidence>
<evidence type="ECO:0000256" key="4">
    <source>
        <dbReference type="ARBA" id="ARBA00023239"/>
    </source>
</evidence>
<comment type="similarity">
    <text evidence="2 6">Belongs to the group II decarboxylase family.</text>
</comment>
<dbReference type="PANTHER" id="PTHR11999">
    <property type="entry name" value="GROUP II PYRIDOXAL-5-PHOSPHATE DECARBOXYLASE"/>
    <property type="match status" value="1"/>
</dbReference>
<gene>
    <name evidence="7" type="ORF">K432DRAFT_336091</name>
</gene>
<dbReference type="Proteomes" id="UP000250266">
    <property type="component" value="Unassembled WGS sequence"/>
</dbReference>
<keyword evidence="4 6" id="KW-0456">Lyase</keyword>
<dbReference type="Gene3D" id="3.40.640.10">
    <property type="entry name" value="Type I PLP-dependent aspartate aminotransferase-like (Major domain)"/>
    <property type="match status" value="1"/>
</dbReference>
<proteinExistence type="inferred from homology"/>
<dbReference type="GO" id="GO:0019752">
    <property type="term" value="P:carboxylic acid metabolic process"/>
    <property type="evidence" value="ECO:0007669"/>
    <property type="project" value="InterPro"/>
</dbReference>